<organism evidence="2 3">
    <name type="scientific">Clarias magur</name>
    <name type="common">Asian catfish</name>
    <name type="synonym">Macropteronotus magur</name>
    <dbReference type="NCBI Taxonomy" id="1594786"/>
    <lineage>
        <taxon>Eukaryota</taxon>
        <taxon>Metazoa</taxon>
        <taxon>Chordata</taxon>
        <taxon>Craniata</taxon>
        <taxon>Vertebrata</taxon>
        <taxon>Euteleostomi</taxon>
        <taxon>Actinopterygii</taxon>
        <taxon>Neopterygii</taxon>
        <taxon>Teleostei</taxon>
        <taxon>Ostariophysi</taxon>
        <taxon>Siluriformes</taxon>
        <taxon>Clariidae</taxon>
        <taxon>Clarias</taxon>
    </lineage>
</organism>
<dbReference type="AlphaFoldDB" id="A0A8J4UFQ8"/>
<comment type="caution">
    <text evidence="2">The sequence shown here is derived from an EMBL/GenBank/DDBJ whole genome shotgun (WGS) entry which is preliminary data.</text>
</comment>
<reference evidence="2" key="1">
    <citation type="submission" date="2020-07" db="EMBL/GenBank/DDBJ databases">
        <title>Clarias magur genome sequencing, assembly and annotation.</title>
        <authorList>
            <person name="Kushwaha B."/>
            <person name="Kumar R."/>
            <person name="Das P."/>
            <person name="Joshi C.G."/>
            <person name="Kumar D."/>
            <person name="Nagpure N.S."/>
            <person name="Pandey M."/>
            <person name="Agarwal S."/>
            <person name="Srivastava S."/>
            <person name="Singh M."/>
            <person name="Sahoo L."/>
            <person name="Jayasankar P."/>
            <person name="Meher P.K."/>
            <person name="Koringa P.G."/>
            <person name="Iquebal M.A."/>
            <person name="Das S.P."/>
            <person name="Bit A."/>
            <person name="Patnaik S."/>
            <person name="Patel N."/>
            <person name="Shah T.M."/>
            <person name="Hinsu A."/>
            <person name="Jena J.K."/>
        </authorList>
    </citation>
    <scope>NUCLEOTIDE SEQUENCE</scope>
    <source>
        <strain evidence="2">CIFAMagur01</strain>
        <tissue evidence="2">Testis</tissue>
    </source>
</reference>
<feature type="non-terminal residue" evidence="2">
    <location>
        <position position="80"/>
    </location>
</feature>
<evidence type="ECO:0000313" key="2">
    <source>
        <dbReference type="EMBL" id="KAF5908788.1"/>
    </source>
</evidence>
<sequence>VQLGNVSITIILQKWPLCYNLCTLKQHHRSKKKKKKSHQHRRWQSFTEPLRNFSPRDAFVSCRNKRGSGGSGSGQAAKRK</sequence>
<feature type="compositionally biased region" description="Basic residues" evidence="1">
    <location>
        <begin position="28"/>
        <end position="43"/>
    </location>
</feature>
<name>A0A8J4UFQ8_CLAMG</name>
<accession>A0A8J4UFQ8</accession>
<feature type="non-terminal residue" evidence="2">
    <location>
        <position position="1"/>
    </location>
</feature>
<proteinExistence type="predicted"/>
<evidence type="ECO:0000313" key="3">
    <source>
        <dbReference type="Proteomes" id="UP000727407"/>
    </source>
</evidence>
<evidence type="ECO:0000256" key="1">
    <source>
        <dbReference type="SAM" id="MobiDB-lite"/>
    </source>
</evidence>
<dbReference type="Proteomes" id="UP000727407">
    <property type="component" value="Unassembled WGS sequence"/>
</dbReference>
<keyword evidence="3" id="KW-1185">Reference proteome</keyword>
<feature type="region of interest" description="Disordered" evidence="1">
    <location>
        <begin position="61"/>
        <end position="80"/>
    </location>
</feature>
<feature type="region of interest" description="Disordered" evidence="1">
    <location>
        <begin position="28"/>
        <end position="48"/>
    </location>
</feature>
<dbReference type="EMBL" id="QNUK01000010">
    <property type="protein sequence ID" value="KAF5908788.1"/>
    <property type="molecule type" value="Genomic_DNA"/>
</dbReference>
<protein>
    <submittedName>
        <fullName evidence="2">Myosin-2</fullName>
    </submittedName>
</protein>
<gene>
    <name evidence="2" type="primary">myo2</name>
    <name evidence="2" type="ORF">DAT39_001421</name>
</gene>